<dbReference type="EC" id="2.6.1.-" evidence="4"/>
<dbReference type="InterPro" id="IPR015424">
    <property type="entry name" value="PyrdxlP-dep_Trfase"/>
</dbReference>
<dbReference type="OrthoDB" id="9804474at2"/>
<proteinExistence type="inferred from homology"/>
<keyword evidence="7" id="KW-1185">Reference proteome</keyword>
<name>F2LWA8_HIPMA</name>
<dbReference type="PANTHER" id="PTHR42832:SF3">
    <property type="entry name" value="L-GLUTAMINE--4-(METHYLSULFANYL)-2-OXOBUTANOATE AMINOTRANSFERASE"/>
    <property type="match status" value="1"/>
</dbReference>
<dbReference type="InterPro" id="IPR015421">
    <property type="entry name" value="PyrdxlP-dep_Trfase_major"/>
</dbReference>
<dbReference type="NCBIfam" id="TIGR03540">
    <property type="entry name" value="DapC_direct"/>
    <property type="match status" value="1"/>
</dbReference>
<evidence type="ECO:0000256" key="4">
    <source>
        <dbReference type="RuleBase" id="RU000481"/>
    </source>
</evidence>
<evidence type="ECO:0000313" key="6">
    <source>
        <dbReference type="EMBL" id="AEA34042.1"/>
    </source>
</evidence>
<accession>F2LWA8</accession>
<organism evidence="6 7">
    <name type="scientific">Hippea maritima (strain ATCC 700847 / DSM 10411 / MH2)</name>
    <dbReference type="NCBI Taxonomy" id="760142"/>
    <lineage>
        <taxon>Bacteria</taxon>
        <taxon>Pseudomonadati</taxon>
        <taxon>Campylobacterota</taxon>
        <taxon>Desulfurellia</taxon>
        <taxon>Desulfurellales</taxon>
        <taxon>Hippeaceae</taxon>
        <taxon>Hippea</taxon>
    </lineage>
</organism>
<dbReference type="PANTHER" id="PTHR42832">
    <property type="entry name" value="AMINO ACID AMINOTRANSFERASE"/>
    <property type="match status" value="1"/>
</dbReference>
<comment type="similarity">
    <text evidence="4">Belongs to the class-I pyridoxal-phosphate-dependent aminotransferase family.</text>
</comment>
<dbReference type="InterPro" id="IPR004838">
    <property type="entry name" value="NHTrfase_class1_PyrdxlP-BS"/>
</dbReference>
<evidence type="ECO:0000256" key="2">
    <source>
        <dbReference type="ARBA" id="ARBA00022576"/>
    </source>
</evidence>
<dbReference type="InParanoid" id="F2LWA8"/>
<dbReference type="NCBIfam" id="NF006756">
    <property type="entry name" value="PRK09276.1"/>
    <property type="match status" value="1"/>
</dbReference>
<dbReference type="eggNOG" id="COG0436">
    <property type="taxonomic scope" value="Bacteria"/>
</dbReference>
<dbReference type="KEGG" id="hmr:Hipma_1076"/>
<dbReference type="STRING" id="760142.Hipma_1076"/>
<keyword evidence="2 4" id="KW-0032">Aminotransferase</keyword>
<dbReference type="SUPFAM" id="SSF53383">
    <property type="entry name" value="PLP-dependent transferases"/>
    <property type="match status" value="1"/>
</dbReference>
<dbReference type="InterPro" id="IPR050881">
    <property type="entry name" value="LL-DAP_aminotransferase"/>
</dbReference>
<dbReference type="FunCoup" id="F2LWA8">
    <property type="interactions" value="116"/>
</dbReference>
<keyword evidence="3 4" id="KW-0808">Transferase</keyword>
<evidence type="ECO:0000313" key="7">
    <source>
        <dbReference type="Proteomes" id="UP000008139"/>
    </source>
</evidence>
<feature type="domain" description="Aminotransferase class I/classII large" evidence="5">
    <location>
        <begin position="32"/>
        <end position="380"/>
    </location>
</feature>
<dbReference type="CDD" id="cd00609">
    <property type="entry name" value="AAT_like"/>
    <property type="match status" value="1"/>
</dbReference>
<gene>
    <name evidence="6" type="ordered locus">Hipma_1076</name>
</gene>
<dbReference type="GO" id="GO:0030170">
    <property type="term" value="F:pyridoxal phosphate binding"/>
    <property type="evidence" value="ECO:0007669"/>
    <property type="project" value="InterPro"/>
</dbReference>
<evidence type="ECO:0000256" key="3">
    <source>
        <dbReference type="ARBA" id="ARBA00022679"/>
    </source>
</evidence>
<dbReference type="PROSITE" id="PS00105">
    <property type="entry name" value="AA_TRANSFER_CLASS_1"/>
    <property type="match status" value="1"/>
</dbReference>
<dbReference type="Proteomes" id="UP000008139">
    <property type="component" value="Chromosome"/>
</dbReference>
<dbReference type="Gene3D" id="3.40.640.10">
    <property type="entry name" value="Type I PLP-dependent aspartate aminotransferase-like (Major domain)"/>
    <property type="match status" value="1"/>
</dbReference>
<dbReference type="HOGENOM" id="CLU_017584_4_5_7"/>
<reference evidence="6 7" key="1">
    <citation type="journal article" date="2011" name="Stand. Genomic Sci.">
        <title>Complete genome sequence of the thermophilic sulfur-reducer Hippea maritima type strain (MH(2)).</title>
        <authorList>
            <person name="Huntemann M."/>
            <person name="Lu M."/>
            <person name="Nolan M."/>
            <person name="Lapidus A."/>
            <person name="Lucas S."/>
            <person name="Hammon N."/>
            <person name="Deshpande S."/>
            <person name="Cheng J.F."/>
            <person name="Tapia R."/>
            <person name="Han C."/>
            <person name="Goodwin L."/>
            <person name="Pitluck S."/>
            <person name="Liolios K."/>
            <person name="Pagani I."/>
            <person name="Ivanova N."/>
            <person name="Ovchinikova G."/>
            <person name="Pati A."/>
            <person name="Chen A."/>
            <person name="Palaniappan K."/>
            <person name="Land M."/>
            <person name="Hauser L."/>
            <person name="Jeffries C.D."/>
            <person name="Detter J.C."/>
            <person name="Brambilla E.M."/>
            <person name="Rohde M."/>
            <person name="Spring S."/>
            <person name="Goker M."/>
            <person name="Woyke T."/>
            <person name="Bristow J."/>
            <person name="Eisen J.A."/>
            <person name="Markowitz V."/>
            <person name="Hugenholtz P."/>
            <person name="Kyrpides N.C."/>
            <person name="Klenk H.P."/>
            <person name="Mavromatis K."/>
        </authorList>
    </citation>
    <scope>NUCLEOTIDE SEQUENCE [LARGE SCALE GENOMIC DNA]</scope>
    <source>
        <strain evidence="7">ATCC 700847 / DSM 10411 / MH2</strain>
    </source>
</reference>
<dbReference type="GO" id="GO:0009089">
    <property type="term" value="P:lysine biosynthetic process via diaminopimelate"/>
    <property type="evidence" value="ECO:0007669"/>
    <property type="project" value="InterPro"/>
</dbReference>
<reference evidence="7" key="2">
    <citation type="submission" date="2011-03" db="EMBL/GenBank/DDBJ databases">
        <title>The complete genome of Hippea maritima DSM 10411.</title>
        <authorList>
            <consortium name="US DOE Joint Genome Institute (JGI-PGF)"/>
            <person name="Lucas S."/>
            <person name="Copeland A."/>
            <person name="Lapidus A."/>
            <person name="Bruce D."/>
            <person name="Goodwin L."/>
            <person name="Pitluck S."/>
            <person name="Peters L."/>
            <person name="Kyrpides N."/>
            <person name="Mavromatis K."/>
            <person name="Pagani I."/>
            <person name="Ivanova N."/>
            <person name="Mikhailova N."/>
            <person name="Lu M."/>
            <person name="Detter J.C."/>
            <person name="Tapia R."/>
            <person name="Han C."/>
            <person name="Land M."/>
            <person name="Hauser L."/>
            <person name="Markowitz V."/>
            <person name="Cheng J.-F."/>
            <person name="Hugenholtz P."/>
            <person name="Woyke T."/>
            <person name="Wu D."/>
            <person name="Spring S."/>
            <person name="Schroeder M."/>
            <person name="Brambilla E."/>
            <person name="Klenk H.-P."/>
            <person name="Eisen J.A."/>
        </authorList>
    </citation>
    <scope>NUCLEOTIDE SEQUENCE [LARGE SCALE GENOMIC DNA]</scope>
    <source>
        <strain evidence="7">ATCC 700847 / DSM 10411 / MH2</strain>
    </source>
</reference>
<dbReference type="RefSeq" id="WP_013682081.1">
    <property type="nucleotide sequence ID" value="NC_015318.1"/>
</dbReference>
<dbReference type="InterPro" id="IPR015422">
    <property type="entry name" value="PyrdxlP-dep_Trfase_small"/>
</dbReference>
<dbReference type="EMBL" id="CP002606">
    <property type="protein sequence ID" value="AEA34042.1"/>
    <property type="molecule type" value="Genomic_DNA"/>
</dbReference>
<dbReference type="Gene3D" id="3.90.1150.10">
    <property type="entry name" value="Aspartate Aminotransferase, domain 1"/>
    <property type="match status" value="1"/>
</dbReference>
<dbReference type="AlphaFoldDB" id="F2LWA8"/>
<dbReference type="InterPro" id="IPR004839">
    <property type="entry name" value="Aminotransferase_I/II_large"/>
</dbReference>
<dbReference type="GO" id="GO:0010285">
    <property type="term" value="F:L,L-diaminopimelate aminotransferase activity"/>
    <property type="evidence" value="ECO:0007669"/>
    <property type="project" value="InterPro"/>
</dbReference>
<protein>
    <recommendedName>
        <fullName evidence="4">Aminotransferase</fullName>
        <ecNumber evidence="4">2.6.1.-</ecNumber>
    </recommendedName>
</protein>
<sequence>MTELADRIKQLPPYLFAEIDRLKEEVAKKGVDIIDLGVGDPDIPTPNEIVEVAKKAIENPKNHQYPSYVGMLKFRESVANWYKRRFGVELDPSTEVVSLIGSKEGIAHLPLAYINPSDYALVPDPGYPVYPVAVMFAGGEVYKMPLKEENGFLIDLDSIDKDVLKKAKLMFLGYPNNPTSAVADKDFYKRVVELAKEYGFVVASDNAYSEICYDGYKPISFLEVEGAKDVGIEFHSLSKTFNMTGWRIGFAVGNRDVIAALGKVKTNIDSGIFQAIQEAGAYALDNAERLNAQIIKTFQKRRDQMDEALRKAGFEFNTPKATFYFWVKVPKGFSSAEFTKKLLQEKGIVVTPGNGFGDAGEGYFRISITNPRIEEAVERIRSAAL</sequence>
<dbReference type="Pfam" id="PF00155">
    <property type="entry name" value="Aminotran_1_2"/>
    <property type="match status" value="1"/>
</dbReference>
<comment type="cofactor">
    <cofactor evidence="1 4">
        <name>pyridoxal 5'-phosphate</name>
        <dbReference type="ChEBI" id="CHEBI:597326"/>
    </cofactor>
</comment>
<dbReference type="InterPro" id="IPR019881">
    <property type="entry name" value="DAP-NH2Trfase_DapL_Desulfo"/>
</dbReference>
<evidence type="ECO:0000259" key="5">
    <source>
        <dbReference type="Pfam" id="PF00155"/>
    </source>
</evidence>
<evidence type="ECO:0000256" key="1">
    <source>
        <dbReference type="ARBA" id="ARBA00001933"/>
    </source>
</evidence>